<dbReference type="Pfam" id="PF22580">
    <property type="entry name" value="KYNU_C"/>
    <property type="match status" value="1"/>
</dbReference>
<accession>A0ABP7CYS4</accession>
<dbReference type="EMBL" id="BAAAZP010000149">
    <property type="protein sequence ID" value="GAA3696948.1"/>
    <property type="molecule type" value="Genomic_DNA"/>
</dbReference>
<comment type="pathway">
    <text evidence="4 6">Amino-acid degradation; L-kynurenine degradation; L-alanine and anthranilate from L-kynurenine: step 1/1.</text>
</comment>
<dbReference type="RefSeq" id="WP_344888712.1">
    <property type="nucleotide sequence ID" value="NZ_BAAAZP010000149.1"/>
</dbReference>
<feature type="binding site" evidence="4">
    <location>
        <position position="246"/>
    </location>
    <ligand>
        <name>pyridoxal 5'-phosphate</name>
        <dbReference type="ChEBI" id="CHEBI:597326"/>
    </ligand>
</feature>
<evidence type="ECO:0000256" key="2">
    <source>
        <dbReference type="ARBA" id="ARBA00022801"/>
    </source>
</evidence>
<dbReference type="InterPro" id="IPR015421">
    <property type="entry name" value="PyrdxlP-dep_Trfase_major"/>
</dbReference>
<evidence type="ECO:0000256" key="5">
    <source>
        <dbReference type="NCBIfam" id="TIGR01814"/>
    </source>
</evidence>
<feature type="binding site" evidence="4">
    <location>
        <position position="196"/>
    </location>
    <ligand>
        <name>pyridoxal 5'-phosphate</name>
        <dbReference type="ChEBI" id="CHEBI:597326"/>
    </ligand>
</feature>
<gene>
    <name evidence="4 7" type="primary">kynU</name>
    <name evidence="7" type="ORF">GCM10022224_073490</name>
</gene>
<dbReference type="EC" id="3.7.1.3" evidence="4 5"/>
<dbReference type="InterPro" id="IPR010111">
    <property type="entry name" value="Kynureninase"/>
</dbReference>
<comment type="function">
    <text evidence="4 6">Catalyzes the cleavage of L-kynurenine (L-Kyn) and L-3-hydroxykynurenine (L-3OHKyn) into anthranilic acid (AA) and 3-hydroxyanthranilic acid (3-OHAA), respectively.</text>
</comment>
<comment type="pathway">
    <text evidence="4 6">Cofactor biosynthesis; NAD(+) biosynthesis; quinolinate from L-kynurenine: step 2/3.</text>
</comment>
<dbReference type="Gene3D" id="3.40.640.10">
    <property type="entry name" value="Type I PLP-dependent aspartate aminotransferase-like (Major domain)"/>
    <property type="match status" value="1"/>
</dbReference>
<sequence>MDRDQCLALDAEDPLRAFRDEFVLPDGVIYLVGNSLGALPRRTAERVRRTVEDEWGRHLVGGWNHSGWYDQPLTTGDRLAPLIGAGPGQVVVGNTTSIAVFQAVAAALKLRPERRVIVSDARNFPTDHYMVQGLAGLLGGPERGYEVRDLAEGRFDDAAVVLLSEVDYRTGARQDVPAVTAAAHAAGALIVWDLCHSVGAMEVDVSAADFAVGCTYKYLNAGPGAPAFLYVNPRHQAAAENVLSGWHGHAEPFAFEPGFRPAEGVRRFAVSTPHVLSFAALEAALDIWERVPMPLVRAKSMALTALFVDLVGDRLELASPADPAARGSQVSLRHPDGYPVMRALIDHGVHGDFRAPDILRFGFAPLYIRYADVHDAATTLLEVLDKELWKDGQYATRLAVT</sequence>
<evidence type="ECO:0000256" key="3">
    <source>
        <dbReference type="ARBA" id="ARBA00022898"/>
    </source>
</evidence>
<evidence type="ECO:0000313" key="7">
    <source>
        <dbReference type="EMBL" id="GAA3696948.1"/>
    </source>
</evidence>
<feature type="binding site" evidence="4">
    <location>
        <position position="96"/>
    </location>
    <ligand>
        <name>pyridoxal 5'-phosphate</name>
        <dbReference type="ChEBI" id="CHEBI:597326"/>
    </ligand>
</feature>
<name>A0ABP7CYS4_9ACTN</name>
<reference evidence="8" key="1">
    <citation type="journal article" date="2019" name="Int. J. Syst. Evol. Microbiol.">
        <title>The Global Catalogue of Microorganisms (GCM) 10K type strain sequencing project: providing services to taxonomists for standard genome sequencing and annotation.</title>
        <authorList>
            <consortium name="The Broad Institute Genomics Platform"/>
            <consortium name="The Broad Institute Genome Sequencing Center for Infectious Disease"/>
            <person name="Wu L."/>
            <person name="Ma J."/>
        </authorList>
    </citation>
    <scope>NUCLEOTIDE SEQUENCE [LARGE SCALE GENOMIC DNA]</scope>
    <source>
        <strain evidence="8">JCM 16904</strain>
    </source>
</reference>
<feature type="binding site" evidence="4">
    <location>
        <position position="272"/>
    </location>
    <ligand>
        <name>pyridoxal 5'-phosphate</name>
        <dbReference type="ChEBI" id="CHEBI:597326"/>
    </ligand>
</feature>
<comment type="catalytic activity">
    <reaction evidence="6">
        <text>3-hydroxy-L-kynurenine + H2O = 3-hydroxyanthranilate + L-alanine + H(+)</text>
        <dbReference type="Rhea" id="RHEA:25143"/>
        <dbReference type="ChEBI" id="CHEBI:15377"/>
        <dbReference type="ChEBI" id="CHEBI:15378"/>
        <dbReference type="ChEBI" id="CHEBI:36559"/>
        <dbReference type="ChEBI" id="CHEBI:57972"/>
        <dbReference type="ChEBI" id="CHEBI:58125"/>
        <dbReference type="EC" id="3.7.1.3"/>
    </reaction>
</comment>
<feature type="modified residue" description="N6-(pyridoxal phosphate)lysine" evidence="4">
    <location>
        <position position="217"/>
    </location>
</feature>
<keyword evidence="1 4" id="KW-0662">Pyridine nucleotide biosynthesis</keyword>
<evidence type="ECO:0000313" key="8">
    <source>
        <dbReference type="Proteomes" id="UP001500902"/>
    </source>
</evidence>
<proteinExistence type="inferred from homology"/>
<dbReference type="PANTHER" id="PTHR14084:SF0">
    <property type="entry name" value="KYNURENINASE"/>
    <property type="match status" value="1"/>
</dbReference>
<organism evidence="7 8">
    <name type="scientific">Nonomuraea antimicrobica</name>
    <dbReference type="NCBI Taxonomy" id="561173"/>
    <lineage>
        <taxon>Bacteria</taxon>
        <taxon>Bacillati</taxon>
        <taxon>Actinomycetota</taxon>
        <taxon>Actinomycetes</taxon>
        <taxon>Streptosporangiales</taxon>
        <taxon>Streptosporangiaceae</taxon>
        <taxon>Nonomuraea</taxon>
    </lineage>
</organism>
<dbReference type="HAMAP" id="MF_01970">
    <property type="entry name" value="Kynureninase"/>
    <property type="match status" value="1"/>
</dbReference>
<comment type="caution">
    <text evidence="7">The sequence shown here is derived from an EMBL/GenBank/DDBJ whole genome shotgun (WGS) entry which is preliminary data.</text>
</comment>
<dbReference type="SUPFAM" id="SSF53383">
    <property type="entry name" value="PLP-dependent transferases"/>
    <property type="match status" value="1"/>
</dbReference>
<feature type="binding site" evidence="4">
    <location>
        <position position="216"/>
    </location>
    <ligand>
        <name>pyridoxal 5'-phosphate</name>
        <dbReference type="ChEBI" id="CHEBI:597326"/>
    </ligand>
</feature>
<keyword evidence="3 4" id="KW-0663">Pyridoxal phosphate</keyword>
<keyword evidence="8" id="KW-1185">Reference proteome</keyword>
<comment type="similarity">
    <text evidence="4 6">Belongs to the kynureninase family.</text>
</comment>
<dbReference type="PANTHER" id="PTHR14084">
    <property type="entry name" value="KYNURENINASE"/>
    <property type="match status" value="1"/>
</dbReference>
<dbReference type="NCBIfam" id="TIGR01814">
    <property type="entry name" value="kynureninase"/>
    <property type="match status" value="1"/>
</dbReference>
<keyword evidence="2 4" id="KW-0378">Hydrolase</keyword>
<feature type="binding site" evidence="4">
    <location>
        <position position="193"/>
    </location>
    <ligand>
        <name>pyridoxal 5'-phosphate</name>
        <dbReference type="ChEBI" id="CHEBI:597326"/>
    </ligand>
</feature>
<dbReference type="PIRSF" id="PIRSF038800">
    <property type="entry name" value="KYNU"/>
    <property type="match status" value="1"/>
</dbReference>
<feature type="binding site" evidence="4">
    <location>
        <position position="97"/>
    </location>
    <ligand>
        <name>pyridoxal 5'-phosphate</name>
        <dbReference type="ChEBI" id="CHEBI:597326"/>
    </ligand>
</feature>
<dbReference type="Proteomes" id="UP001500902">
    <property type="component" value="Unassembled WGS sequence"/>
</dbReference>
<comment type="caution">
    <text evidence="4">Lacks conserved residue(s) required for the propagation of feature annotation.</text>
</comment>
<evidence type="ECO:0000256" key="1">
    <source>
        <dbReference type="ARBA" id="ARBA00022642"/>
    </source>
</evidence>
<comment type="subunit">
    <text evidence="4 6">Homodimer.</text>
</comment>
<dbReference type="InterPro" id="IPR015422">
    <property type="entry name" value="PyrdxlP-dep_Trfase_small"/>
</dbReference>
<dbReference type="Gene3D" id="3.90.1150.10">
    <property type="entry name" value="Aspartate Aminotransferase, domain 1"/>
    <property type="match status" value="1"/>
</dbReference>
<evidence type="ECO:0000256" key="6">
    <source>
        <dbReference type="PIRNR" id="PIRNR038800"/>
    </source>
</evidence>
<feature type="binding site" evidence="4">
    <location>
        <begin position="124"/>
        <end position="127"/>
    </location>
    <ligand>
        <name>pyridoxal 5'-phosphate</name>
        <dbReference type="ChEBI" id="CHEBI:597326"/>
    </ligand>
</feature>
<evidence type="ECO:0000256" key="4">
    <source>
        <dbReference type="HAMAP-Rule" id="MF_01970"/>
    </source>
</evidence>
<protein>
    <recommendedName>
        <fullName evidence="4 5">Kynureninase</fullName>
        <ecNumber evidence="4 5">3.7.1.3</ecNumber>
    </recommendedName>
    <alternativeName>
        <fullName evidence="4">L-kynurenine hydrolase</fullName>
    </alternativeName>
</protein>
<comment type="catalytic activity">
    <reaction evidence="4 6">
        <text>L-kynurenine + H2O = anthranilate + L-alanine + H(+)</text>
        <dbReference type="Rhea" id="RHEA:16813"/>
        <dbReference type="ChEBI" id="CHEBI:15377"/>
        <dbReference type="ChEBI" id="CHEBI:15378"/>
        <dbReference type="ChEBI" id="CHEBI:16567"/>
        <dbReference type="ChEBI" id="CHEBI:57959"/>
        <dbReference type="ChEBI" id="CHEBI:57972"/>
        <dbReference type="EC" id="3.7.1.3"/>
    </reaction>
</comment>
<dbReference type="InterPro" id="IPR015424">
    <property type="entry name" value="PyrdxlP-dep_Trfase"/>
</dbReference>
<comment type="cofactor">
    <cofactor evidence="4 6">
        <name>pyridoxal 5'-phosphate</name>
        <dbReference type="ChEBI" id="CHEBI:597326"/>
    </cofactor>
</comment>